<proteinExistence type="predicted"/>
<accession>A0A6B1F5I3</accession>
<feature type="non-terminal residue" evidence="2">
    <location>
        <position position="326"/>
    </location>
</feature>
<dbReference type="EMBL" id="VYDO01000207">
    <property type="protein sequence ID" value="MYG38600.1"/>
    <property type="molecule type" value="Genomic_DNA"/>
</dbReference>
<gene>
    <name evidence="2" type="ORF">F4162_06435</name>
</gene>
<evidence type="ECO:0000313" key="2">
    <source>
        <dbReference type="EMBL" id="MYG38600.1"/>
    </source>
</evidence>
<evidence type="ECO:0000259" key="1">
    <source>
        <dbReference type="Pfam" id="PF07693"/>
    </source>
</evidence>
<feature type="domain" description="KAP NTPase" evidence="1">
    <location>
        <begin position="2"/>
        <end position="112"/>
    </location>
</feature>
<dbReference type="Pfam" id="PF07693">
    <property type="entry name" value="KAP_NTPase"/>
    <property type="match status" value="1"/>
</dbReference>
<organism evidence="2">
    <name type="scientific">Synechococcus sp. SB0676_bin_10</name>
    <dbReference type="NCBI Taxonomy" id="2604869"/>
    <lineage>
        <taxon>Bacteria</taxon>
        <taxon>Bacillati</taxon>
        <taxon>Cyanobacteriota</taxon>
        <taxon>Cyanophyceae</taxon>
        <taxon>Synechococcales</taxon>
        <taxon>Synechococcaceae</taxon>
        <taxon>Synechococcus</taxon>
    </lineage>
</organism>
<protein>
    <recommendedName>
        <fullName evidence="1">KAP NTPase domain-containing protein</fullName>
    </recommendedName>
</protein>
<name>A0A6B1F5I3_9SYNE</name>
<comment type="caution">
    <text evidence="2">The sequence shown here is derived from an EMBL/GenBank/DDBJ whole genome shotgun (WGS) entry which is preliminary data.</text>
</comment>
<reference evidence="2" key="1">
    <citation type="submission" date="2019-09" db="EMBL/GenBank/DDBJ databases">
        <title>Characterisation of the sponge microbiome using genome-centric metagenomics.</title>
        <authorList>
            <person name="Engelberts J.P."/>
            <person name="Robbins S.J."/>
            <person name="De Goeij J.M."/>
            <person name="Aranda M."/>
            <person name="Bell S.C."/>
            <person name="Webster N.S."/>
        </authorList>
    </citation>
    <scope>NUCLEOTIDE SEQUENCE</scope>
    <source>
        <strain evidence="2">SB0676_bin_10</strain>
    </source>
</reference>
<sequence length="326" mass="37934">MGQLPKVTYLLAYDREVAEKIVSERYSSEGPHYLEKIVQAGFDIPYPLRSDLRNVFIKSLEALWKESEESIYWKEYQESEFRHFWNLFNNIVDFYIQSPRDIIRIMNRLRVTWPAVASDVDPADFLALETLQVKQPSLYTILKANKQKLTDVMSISITGEDKTDTQSRYEKIFLSEFQGEKHENMKKALSHLFPLLKVVWWGDAVWGTNSVSPRDQEEWKRQRRACSLEHFDTYFRFSLSQETISMTEVQAIIKNSQNADYVKNALLQASQTQKRNGSGTYASILLDELKLHVKNISIEHAEVFLSALFEVHDVIDMESDQSSGLI</sequence>
<dbReference type="AlphaFoldDB" id="A0A6B1F5I3"/>
<dbReference type="InterPro" id="IPR011646">
    <property type="entry name" value="KAP_P-loop"/>
</dbReference>